<feature type="region of interest" description="Disordered" evidence="1">
    <location>
        <begin position="24"/>
        <end position="43"/>
    </location>
</feature>
<proteinExistence type="predicted"/>
<gene>
    <name evidence="2" type="ORF">GCM10009802_50040</name>
</gene>
<accession>A0ABN2ZCB1</accession>
<comment type="caution">
    <text evidence="2">The sequence shown here is derived from an EMBL/GenBank/DDBJ whole genome shotgun (WGS) entry which is preliminary data.</text>
</comment>
<reference evidence="2 3" key="1">
    <citation type="journal article" date="2019" name="Int. J. Syst. Evol. Microbiol.">
        <title>The Global Catalogue of Microorganisms (GCM) 10K type strain sequencing project: providing services to taxonomists for standard genome sequencing and annotation.</title>
        <authorList>
            <consortium name="The Broad Institute Genomics Platform"/>
            <consortium name="The Broad Institute Genome Sequencing Center for Infectious Disease"/>
            <person name="Wu L."/>
            <person name="Ma J."/>
        </authorList>
    </citation>
    <scope>NUCLEOTIDE SEQUENCE [LARGE SCALE GENOMIC DNA]</scope>
    <source>
        <strain evidence="2 3">JCM 15481</strain>
    </source>
</reference>
<feature type="compositionally biased region" description="Basic and acidic residues" evidence="1">
    <location>
        <begin position="28"/>
        <end position="43"/>
    </location>
</feature>
<dbReference type="EMBL" id="BAAAPF010000214">
    <property type="protein sequence ID" value="GAA2139978.1"/>
    <property type="molecule type" value="Genomic_DNA"/>
</dbReference>
<protein>
    <recommendedName>
        <fullName evidence="4">Secreted protein</fullName>
    </recommendedName>
</protein>
<evidence type="ECO:0000313" key="3">
    <source>
        <dbReference type="Proteomes" id="UP001500443"/>
    </source>
</evidence>
<evidence type="ECO:0008006" key="4">
    <source>
        <dbReference type="Google" id="ProtNLM"/>
    </source>
</evidence>
<evidence type="ECO:0000313" key="2">
    <source>
        <dbReference type="EMBL" id="GAA2139978.1"/>
    </source>
</evidence>
<dbReference type="RefSeq" id="WP_344292400.1">
    <property type="nucleotide sequence ID" value="NZ_BAAAPF010000214.1"/>
</dbReference>
<evidence type="ECO:0000256" key="1">
    <source>
        <dbReference type="SAM" id="MobiDB-lite"/>
    </source>
</evidence>
<organism evidence="2 3">
    <name type="scientific">Streptomyces synnematoformans</name>
    <dbReference type="NCBI Taxonomy" id="415721"/>
    <lineage>
        <taxon>Bacteria</taxon>
        <taxon>Bacillati</taxon>
        <taxon>Actinomycetota</taxon>
        <taxon>Actinomycetes</taxon>
        <taxon>Kitasatosporales</taxon>
        <taxon>Streptomycetaceae</taxon>
        <taxon>Streptomyces</taxon>
    </lineage>
</organism>
<keyword evidence="3" id="KW-1185">Reference proteome</keyword>
<dbReference type="Proteomes" id="UP001500443">
    <property type="component" value="Unassembled WGS sequence"/>
</dbReference>
<sequence>MWTAAAATLTLIASLITTEVMNSNTSSKRRELQAEEEARKEIRAETPPLTTNVRYLGPWEVWESIDSFYVVFDEPFSESDSNELRGLDLHKETAWDRFYELADSYGGRPAIEIDYNEDPNDTTEFGYSQPFYLDISSERDSQVQIVDMQAEEECEKTSAKSFLYIPADGSYSIKEVVFALQGLDTPRAAIPEGAVKSEKGGDPYFRHETITVGGTEAPVTLNVNSAARKDWRCEWRIHATYNTEGKNSQSAMIDDGGQPLITEGVPASPIQKWVVGPRSARIVNCITHPHDSAYCQLPRLQP</sequence>
<name>A0ABN2ZCB1_9ACTN</name>